<feature type="non-terminal residue" evidence="7">
    <location>
        <position position="1"/>
    </location>
</feature>
<evidence type="ECO:0000313" key="8">
    <source>
        <dbReference type="Proteomes" id="UP000298390"/>
    </source>
</evidence>
<dbReference type="AlphaFoldDB" id="A0A4Y9XKN9"/>
<comment type="caution">
    <text evidence="7">The sequence shown here is derived from an EMBL/GenBank/DDBJ whole genome shotgun (WGS) entry which is preliminary data.</text>
</comment>
<organism evidence="7 8">
    <name type="scientific">Rhodofomes roseus</name>
    <dbReference type="NCBI Taxonomy" id="34475"/>
    <lineage>
        <taxon>Eukaryota</taxon>
        <taxon>Fungi</taxon>
        <taxon>Dikarya</taxon>
        <taxon>Basidiomycota</taxon>
        <taxon>Agaricomycotina</taxon>
        <taxon>Agaricomycetes</taxon>
        <taxon>Polyporales</taxon>
        <taxon>Rhodofomes</taxon>
    </lineage>
</organism>
<feature type="compositionally biased region" description="Polar residues" evidence="6">
    <location>
        <begin position="425"/>
        <end position="435"/>
    </location>
</feature>
<feature type="compositionally biased region" description="Low complexity" evidence="6">
    <location>
        <begin position="392"/>
        <end position="413"/>
    </location>
</feature>
<evidence type="ECO:0000256" key="1">
    <source>
        <dbReference type="ARBA" id="ARBA00004123"/>
    </source>
</evidence>
<dbReference type="GO" id="GO:0005634">
    <property type="term" value="C:nucleus"/>
    <property type="evidence" value="ECO:0007669"/>
    <property type="project" value="UniProtKB-SubCell"/>
</dbReference>
<protein>
    <submittedName>
        <fullName evidence="7">Uncharacterized protein</fullName>
    </submittedName>
</protein>
<dbReference type="SUPFAM" id="SSF53098">
    <property type="entry name" value="Ribonuclease H-like"/>
    <property type="match status" value="1"/>
</dbReference>
<accession>A0A4Y9XKN9</accession>
<keyword evidence="3" id="KW-0863">Zinc-finger</keyword>
<dbReference type="STRING" id="34475.A0A4Y9XKN9"/>
<keyword evidence="2" id="KW-0479">Metal-binding</keyword>
<reference evidence="7 8" key="1">
    <citation type="submission" date="2019-01" db="EMBL/GenBank/DDBJ databases">
        <title>Genome sequencing of the rare red list fungi Fomitopsis rosea.</title>
        <authorList>
            <person name="Buettner E."/>
            <person name="Kellner H."/>
        </authorList>
    </citation>
    <scope>NUCLEOTIDE SEQUENCE [LARGE SCALE GENOMIC DNA]</scope>
    <source>
        <strain evidence="7 8">DSM 105464</strain>
    </source>
</reference>
<dbReference type="PANTHER" id="PTHR46481">
    <property type="entry name" value="ZINC FINGER BED DOMAIN-CONTAINING PROTEIN 4"/>
    <property type="match status" value="1"/>
</dbReference>
<dbReference type="EMBL" id="SEKV01001594">
    <property type="protein sequence ID" value="TFY50248.1"/>
    <property type="molecule type" value="Genomic_DNA"/>
</dbReference>
<feature type="region of interest" description="Disordered" evidence="6">
    <location>
        <begin position="130"/>
        <end position="149"/>
    </location>
</feature>
<feature type="region of interest" description="Disordered" evidence="6">
    <location>
        <begin position="356"/>
        <end position="378"/>
    </location>
</feature>
<name>A0A4Y9XKN9_9APHY</name>
<dbReference type="Proteomes" id="UP000298390">
    <property type="component" value="Unassembled WGS sequence"/>
</dbReference>
<evidence type="ECO:0000256" key="5">
    <source>
        <dbReference type="ARBA" id="ARBA00023242"/>
    </source>
</evidence>
<comment type="subcellular location">
    <subcellularLocation>
        <location evidence="1">Nucleus</location>
    </subcellularLocation>
</comment>
<keyword evidence="4" id="KW-0862">Zinc</keyword>
<dbReference type="InterPro" id="IPR012337">
    <property type="entry name" value="RNaseH-like_sf"/>
</dbReference>
<evidence type="ECO:0000256" key="2">
    <source>
        <dbReference type="ARBA" id="ARBA00022723"/>
    </source>
</evidence>
<dbReference type="GO" id="GO:0008270">
    <property type="term" value="F:zinc ion binding"/>
    <property type="evidence" value="ECO:0007669"/>
    <property type="project" value="UniProtKB-KW"/>
</dbReference>
<evidence type="ECO:0000256" key="4">
    <source>
        <dbReference type="ARBA" id="ARBA00022833"/>
    </source>
</evidence>
<feature type="region of interest" description="Disordered" evidence="6">
    <location>
        <begin position="391"/>
        <end position="445"/>
    </location>
</feature>
<proteinExistence type="predicted"/>
<keyword evidence="5" id="KW-0539">Nucleus</keyword>
<gene>
    <name evidence="7" type="ORF">EVJ58_g11127</name>
</gene>
<evidence type="ECO:0000256" key="6">
    <source>
        <dbReference type="SAM" id="MobiDB-lite"/>
    </source>
</evidence>
<evidence type="ECO:0000313" key="7">
    <source>
        <dbReference type="EMBL" id="TFY50248.1"/>
    </source>
</evidence>
<evidence type="ECO:0000256" key="3">
    <source>
        <dbReference type="ARBA" id="ARBA00022771"/>
    </source>
</evidence>
<dbReference type="PANTHER" id="PTHR46481:SF10">
    <property type="entry name" value="ZINC FINGER BED DOMAIN-CONTAINING PROTEIN 39"/>
    <property type="match status" value="1"/>
</dbReference>
<sequence length="482" mass="53710">RELYSFFAVSAHIAVEDKQTEAEIGKTNVYGRNFLLAFRVLEGEHSGVNIARLFYKIIGEAGIKPKLGTITMDNAGNNDTLMEELEKLLRADGIPFHRDGNRIRCFPHCINIATQTVMDELKTNPVEPVLATSTDPSDLPHLMSSGQRRRELQSVITEGNDSGRWQDEEGRKIPPVQLLRDCKTRWSSTFLLIDRALMLYPAVKAFLEKLSAQGTRSASDPSEHLLHPDEKSVLSHIYEILDVPRRAQQVVSHENTPTVSIAMPAYALLVDAWKALRLDLKELQHYIDLGISKIEEYVFKSRKSRIYALAMILNPTMKLQWIDENWEPSEAASARQWMIEAMLEYRMDEQRRRRLATRRSASFPTAASKAHESQRRGLAGLRQLAARRIERSASMPTSSASSGPDSPAQPSGPETRPATPEPGKPTNNENATSSAGVPESGTDQACGLDYQAVGLGLERYLKDNNTGTIDEGADLIDIGGYI</sequence>
<dbReference type="InterPro" id="IPR052035">
    <property type="entry name" value="ZnF_BED_domain_contain"/>
</dbReference>